<keyword evidence="2" id="KW-1185">Reference proteome</keyword>
<sequence length="310" mass="33412">MTADFQDVLALMEEERLPDAAARLDAILAATPLNAEAHMLRAVVTAQRGDRAAAVRDLWRALAIAPDLAGARAALGDLHVEDLDPVPEARDFALDSGERQVATRIEEIRADHRARYVFAARFLRDQAAPTHEKTGLDVFTGNGYGARLVAGRAGCRMIGLDGSADAVAQAEAAYGSHRVVFRQAYFPFGLPADSVDFAIAFESVEHVEDADGFLATIGAASRGPILLSFPLETGLPFAANRDLFRYHVRHFTLPEIADRLEARCGRRIVAAQGQKAYRLQQGRLAGLLPASEMTLAPVEPDSQFAVVAAA</sequence>
<reference evidence="1 2" key="1">
    <citation type="submission" date="2023-07" db="EMBL/GenBank/DDBJ databases">
        <title>Genomic Encyclopedia of Type Strains, Phase IV (KMG-IV): sequencing the most valuable type-strain genomes for metagenomic binning, comparative biology and taxonomic classification.</title>
        <authorList>
            <person name="Goeker M."/>
        </authorList>
    </citation>
    <scope>NUCLEOTIDE SEQUENCE [LARGE SCALE GENOMIC DNA]</scope>
    <source>
        <strain evidence="1 2">DSM 19619</strain>
    </source>
</reference>
<name>A0ABU0J803_9HYPH</name>
<proteinExistence type="predicted"/>
<evidence type="ECO:0008006" key="3">
    <source>
        <dbReference type="Google" id="ProtNLM"/>
    </source>
</evidence>
<dbReference type="RefSeq" id="WP_307274367.1">
    <property type="nucleotide sequence ID" value="NZ_JAUSVX010000006.1"/>
</dbReference>
<accession>A0ABU0J803</accession>
<dbReference type="InterPro" id="IPR011990">
    <property type="entry name" value="TPR-like_helical_dom_sf"/>
</dbReference>
<dbReference type="EMBL" id="JAUSVX010000006">
    <property type="protein sequence ID" value="MDQ0470403.1"/>
    <property type="molecule type" value="Genomic_DNA"/>
</dbReference>
<dbReference type="Proteomes" id="UP001242480">
    <property type="component" value="Unassembled WGS sequence"/>
</dbReference>
<gene>
    <name evidence="1" type="ORF">QO011_003422</name>
</gene>
<dbReference type="InterPro" id="IPR029063">
    <property type="entry name" value="SAM-dependent_MTases_sf"/>
</dbReference>
<comment type="caution">
    <text evidence="1">The sequence shown here is derived from an EMBL/GenBank/DDBJ whole genome shotgun (WGS) entry which is preliminary data.</text>
</comment>
<evidence type="ECO:0000313" key="1">
    <source>
        <dbReference type="EMBL" id="MDQ0470403.1"/>
    </source>
</evidence>
<organism evidence="1 2">
    <name type="scientific">Labrys wisconsinensis</name>
    <dbReference type="NCBI Taxonomy" id="425677"/>
    <lineage>
        <taxon>Bacteria</taxon>
        <taxon>Pseudomonadati</taxon>
        <taxon>Pseudomonadota</taxon>
        <taxon>Alphaproteobacteria</taxon>
        <taxon>Hyphomicrobiales</taxon>
        <taxon>Xanthobacteraceae</taxon>
        <taxon>Labrys</taxon>
    </lineage>
</organism>
<protein>
    <recommendedName>
        <fullName evidence="3">Methyltransferase type 11 domain-containing protein</fullName>
    </recommendedName>
</protein>
<dbReference type="Pfam" id="PF13489">
    <property type="entry name" value="Methyltransf_23"/>
    <property type="match status" value="1"/>
</dbReference>
<dbReference type="SUPFAM" id="SSF48452">
    <property type="entry name" value="TPR-like"/>
    <property type="match status" value="1"/>
</dbReference>
<dbReference type="SUPFAM" id="SSF53335">
    <property type="entry name" value="S-adenosyl-L-methionine-dependent methyltransferases"/>
    <property type="match status" value="1"/>
</dbReference>
<dbReference type="Gene3D" id="3.40.50.150">
    <property type="entry name" value="Vaccinia Virus protein VP39"/>
    <property type="match status" value="1"/>
</dbReference>
<evidence type="ECO:0000313" key="2">
    <source>
        <dbReference type="Proteomes" id="UP001242480"/>
    </source>
</evidence>
<dbReference type="Gene3D" id="1.25.40.10">
    <property type="entry name" value="Tetratricopeptide repeat domain"/>
    <property type="match status" value="1"/>
</dbReference>